<reference evidence="2 3" key="1">
    <citation type="journal article" date="2018" name="Mol. Biol. Evol.">
        <title>Broad Genomic Sampling Reveals a Smut Pathogenic Ancestry of the Fungal Clade Ustilaginomycotina.</title>
        <authorList>
            <person name="Kijpornyongpan T."/>
            <person name="Mondo S.J."/>
            <person name="Barry K."/>
            <person name="Sandor L."/>
            <person name="Lee J."/>
            <person name="Lipzen A."/>
            <person name="Pangilinan J."/>
            <person name="LaButti K."/>
            <person name="Hainaut M."/>
            <person name="Henrissat B."/>
            <person name="Grigoriev I.V."/>
            <person name="Spatafora J.W."/>
            <person name="Aime M.C."/>
        </authorList>
    </citation>
    <scope>NUCLEOTIDE SEQUENCE [LARGE SCALE GENOMIC DNA]</scope>
    <source>
        <strain evidence="2 3">MCA 3882</strain>
    </source>
</reference>
<sequence>MFIRVQNEKDFRIVAEMLFFVRYVRRSLFCIHHPVREQLRLKFNRVHLPLRQYLLCVKGGGSPFRFIYLLACVYVLTIKVIASIWRE</sequence>
<dbReference type="GeneID" id="37024477"/>
<evidence type="ECO:0000313" key="2">
    <source>
        <dbReference type="EMBL" id="PWN34062.1"/>
    </source>
</evidence>
<evidence type="ECO:0000313" key="3">
    <source>
        <dbReference type="Proteomes" id="UP000245771"/>
    </source>
</evidence>
<dbReference type="AlphaFoldDB" id="A0A316V9D2"/>
<dbReference type="Proteomes" id="UP000245771">
    <property type="component" value="Unassembled WGS sequence"/>
</dbReference>
<name>A0A316V9D2_9BASI</name>
<dbReference type="RefSeq" id="XP_025354364.1">
    <property type="nucleotide sequence ID" value="XM_025502696.1"/>
</dbReference>
<keyword evidence="1" id="KW-1133">Transmembrane helix</keyword>
<feature type="transmembrane region" description="Helical" evidence="1">
    <location>
        <begin position="66"/>
        <end position="85"/>
    </location>
</feature>
<keyword evidence="1" id="KW-0472">Membrane</keyword>
<organism evidence="2 3">
    <name type="scientific">Meira miltonrushii</name>
    <dbReference type="NCBI Taxonomy" id="1280837"/>
    <lineage>
        <taxon>Eukaryota</taxon>
        <taxon>Fungi</taxon>
        <taxon>Dikarya</taxon>
        <taxon>Basidiomycota</taxon>
        <taxon>Ustilaginomycotina</taxon>
        <taxon>Exobasidiomycetes</taxon>
        <taxon>Exobasidiales</taxon>
        <taxon>Brachybasidiaceae</taxon>
        <taxon>Meira</taxon>
    </lineage>
</organism>
<keyword evidence="1" id="KW-0812">Transmembrane</keyword>
<protein>
    <submittedName>
        <fullName evidence="2">Uncharacterized protein</fullName>
    </submittedName>
</protein>
<gene>
    <name evidence="2" type="ORF">FA14DRAFT_68145</name>
</gene>
<dbReference type="InParanoid" id="A0A316V9D2"/>
<accession>A0A316V9D2</accession>
<evidence type="ECO:0000256" key="1">
    <source>
        <dbReference type="SAM" id="Phobius"/>
    </source>
</evidence>
<dbReference type="EMBL" id="KZ819604">
    <property type="protein sequence ID" value="PWN34062.1"/>
    <property type="molecule type" value="Genomic_DNA"/>
</dbReference>
<proteinExistence type="predicted"/>
<keyword evidence="3" id="KW-1185">Reference proteome</keyword>